<name>A0A5J4SJD3_9ZZZZ</name>
<reference evidence="1" key="1">
    <citation type="submission" date="2019-03" db="EMBL/GenBank/DDBJ databases">
        <title>Single cell metagenomics reveals metabolic interactions within the superorganism composed of flagellate Streblomastix strix and complex community of Bacteroidetes bacteria on its surface.</title>
        <authorList>
            <person name="Treitli S.C."/>
            <person name="Kolisko M."/>
            <person name="Husnik F."/>
            <person name="Keeling P."/>
            <person name="Hampl V."/>
        </authorList>
    </citation>
    <scope>NUCLEOTIDE SEQUENCE</scope>
    <source>
        <strain evidence="1">STM</strain>
    </source>
</reference>
<sequence>MWMGMMVSFILEYQPIGFCKLQFKHDAFFTYKDTSLYAIYYRL</sequence>
<protein>
    <submittedName>
        <fullName evidence="1">Uncharacterized protein</fullName>
    </submittedName>
</protein>
<evidence type="ECO:0000313" key="1">
    <source>
        <dbReference type="EMBL" id="KAA6346008.1"/>
    </source>
</evidence>
<gene>
    <name evidence="1" type="ORF">EZS27_006488</name>
</gene>
<accession>A0A5J4SJD3</accession>
<comment type="caution">
    <text evidence="1">The sequence shown here is derived from an EMBL/GenBank/DDBJ whole genome shotgun (WGS) entry which is preliminary data.</text>
</comment>
<organism evidence="1">
    <name type="scientific">termite gut metagenome</name>
    <dbReference type="NCBI Taxonomy" id="433724"/>
    <lineage>
        <taxon>unclassified sequences</taxon>
        <taxon>metagenomes</taxon>
        <taxon>organismal metagenomes</taxon>
    </lineage>
</organism>
<proteinExistence type="predicted"/>
<dbReference type="EMBL" id="SNRY01000147">
    <property type="protein sequence ID" value="KAA6346008.1"/>
    <property type="molecule type" value="Genomic_DNA"/>
</dbReference>
<dbReference type="AlphaFoldDB" id="A0A5J4SJD3"/>